<name>A0A1B6NYN3_9ZZZZ</name>
<gene>
    <name evidence="1" type="ORF">MGSAQ_000587</name>
</gene>
<dbReference type="EMBL" id="AYSL01000261">
    <property type="protein sequence ID" value="KTF07917.1"/>
    <property type="molecule type" value="Genomic_DNA"/>
</dbReference>
<accession>A0A1B6NYN3</accession>
<comment type="caution">
    <text evidence="1">The sequence shown here is derived from an EMBL/GenBank/DDBJ whole genome shotgun (WGS) entry which is preliminary data.</text>
</comment>
<protein>
    <submittedName>
        <fullName evidence="1">Uncharacterized protein</fullName>
    </submittedName>
</protein>
<organism evidence="1">
    <name type="scientific">marine sediment metagenome</name>
    <dbReference type="NCBI Taxonomy" id="412755"/>
    <lineage>
        <taxon>unclassified sequences</taxon>
        <taxon>metagenomes</taxon>
        <taxon>ecological metagenomes</taxon>
    </lineage>
</organism>
<dbReference type="AlphaFoldDB" id="A0A1B6NYN3"/>
<evidence type="ECO:0000313" key="1">
    <source>
        <dbReference type="EMBL" id="KTF07917.1"/>
    </source>
</evidence>
<sequence length="45" mass="5144">MRICRLRWVLQSAGGAKRRYMSGQGCAWAFRTVDPAGLLRHLTPR</sequence>
<reference evidence="1" key="1">
    <citation type="submission" date="2013-11" db="EMBL/GenBank/DDBJ databases">
        <title>Microbial diversity, functional groups and degradation webs in Northern and Southern Mediterranean and Red Sea marine crude oil polluted sites.</title>
        <authorList>
            <person name="Daffonchio D."/>
            <person name="Mapelli F."/>
            <person name="Ferrer M."/>
            <person name="Richter M."/>
            <person name="Cherif A."/>
            <person name="Malkawi H.I."/>
            <person name="Yakimov M.M."/>
            <person name="Abdel-Fattah Y.R."/>
            <person name="Blaghen M."/>
            <person name="Golyshin P.N."/>
            <person name="Kalogerakis N."/>
            <person name="Boon N."/>
            <person name="Magagnini M."/>
            <person name="Fava F."/>
        </authorList>
    </citation>
    <scope>NUCLEOTIDE SEQUENCE</scope>
</reference>
<proteinExistence type="predicted"/>